<protein>
    <submittedName>
        <fullName evidence="6">Response regulator transcription factor</fullName>
    </submittedName>
</protein>
<evidence type="ECO:0000256" key="2">
    <source>
        <dbReference type="ARBA" id="ARBA00023125"/>
    </source>
</evidence>
<gene>
    <name evidence="6" type="ORF">FEM33_17275</name>
</gene>
<proteinExistence type="predicted"/>
<dbReference type="GO" id="GO:0003677">
    <property type="term" value="F:DNA binding"/>
    <property type="evidence" value="ECO:0007669"/>
    <property type="project" value="UniProtKB-KW"/>
</dbReference>
<dbReference type="SMART" id="SM00421">
    <property type="entry name" value="HTH_LUXR"/>
    <property type="match status" value="1"/>
</dbReference>
<dbReference type="InterPro" id="IPR058245">
    <property type="entry name" value="NreC/VraR/RcsB-like_REC"/>
</dbReference>
<dbReference type="RefSeq" id="WP_139013240.1">
    <property type="nucleotide sequence ID" value="NZ_VBSN01000049.1"/>
</dbReference>
<evidence type="ECO:0000259" key="4">
    <source>
        <dbReference type="PROSITE" id="PS50043"/>
    </source>
</evidence>
<dbReference type="EMBL" id="VBSN01000049">
    <property type="protein sequence ID" value="KAA6438438.1"/>
    <property type="molecule type" value="Genomic_DNA"/>
</dbReference>
<dbReference type="CDD" id="cd17535">
    <property type="entry name" value="REC_NarL-like"/>
    <property type="match status" value="1"/>
</dbReference>
<keyword evidence="7" id="KW-1185">Reference proteome</keyword>
<dbReference type="InterPro" id="IPR011006">
    <property type="entry name" value="CheY-like_superfamily"/>
</dbReference>
<feature type="domain" description="HTH luxR-type" evidence="4">
    <location>
        <begin position="144"/>
        <end position="209"/>
    </location>
</feature>
<dbReference type="OrthoDB" id="9797341at2"/>
<dbReference type="PANTHER" id="PTHR43214:SF43">
    <property type="entry name" value="TWO-COMPONENT RESPONSE REGULATOR"/>
    <property type="match status" value="1"/>
</dbReference>
<dbReference type="GO" id="GO:0000160">
    <property type="term" value="P:phosphorelay signal transduction system"/>
    <property type="evidence" value="ECO:0007669"/>
    <property type="project" value="InterPro"/>
</dbReference>
<reference evidence="6 7" key="1">
    <citation type="submission" date="2019-05" db="EMBL/GenBank/DDBJ databases">
        <authorList>
            <person name="Qu J.-H."/>
        </authorList>
    </citation>
    <scope>NUCLEOTIDE SEQUENCE [LARGE SCALE GENOMIC DNA]</scope>
    <source>
        <strain evidence="6 7">NS28</strain>
    </source>
</reference>
<dbReference type="Pfam" id="PF00072">
    <property type="entry name" value="Response_reg"/>
    <property type="match status" value="1"/>
</dbReference>
<dbReference type="PROSITE" id="PS50110">
    <property type="entry name" value="RESPONSE_REGULATORY"/>
    <property type="match status" value="1"/>
</dbReference>
<dbReference type="Gene3D" id="3.40.50.2300">
    <property type="match status" value="1"/>
</dbReference>
<keyword evidence="1 3" id="KW-0597">Phosphoprotein</keyword>
<dbReference type="InterPro" id="IPR016032">
    <property type="entry name" value="Sig_transdc_resp-reg_C-effctor"/>
</dbReference>
<dbReference type="PANTHER" id="PTHR43214">
    <property type="entry name" value="TWO-COMPONENT RESPONSE REGULATOR"/>
    <property type="match status" value="1"/>
</dbReference>
<evidence type="ECO:0000256" key="1">
    <source>
        <dbReference type="ARBA" id="ARBA00022553"/>
    </source>
</evidence>
<evidence type="ECO:0000313" key="6">
    <source>
        <dbReference type="EMBL" id="KAA6438438.1"/>
    </source>
</evidence>
<organism evidence="6 7">
    <name type="scientific">Dyadobacter flavalbus</name>
    <dbReference type="NCBI Taxonomy" id="2579942"/>
    <lineage>
        <taxon>Bacteria</taxon>
        <taxon>Pseudomonadati</taxon>
        <taxon>Bacteroidota</taxon>
        <taxon>Cytophagia</taxon>
        <taxon>Cytophagales</taxon>
        <taxon>Spirosomataceae</taxon>
        <taxon>Dyadobacter</taxon>
    </lineage>
</organism>
<evidence type="ECO:0000259" key="5">
    <source>
        <dbReference type="PROSITE" id="PS50110"/>
    </source>
</evidence>
<dbReference type="SUPFAM" id="SSF46894">
    <property type="entry name" value="C-terminal effector domain of the bipartite response regulators"/>
    <property type="match status" value="1"/>
</dbReference>
<dbReference type="PROSITE" id="PS50043">
    <property type="entry name" value="HTH_LUXR_2"/>
    <property type="match status" value="1"/>
</dbReference>
<dbReference type="CDD" id="cd06170">
    <property type="entry name" value="LuxR_C_like"/>
    <property type="match status" value="1"/>
</dbReference>
<dbReference type="AlphaFoldDB" id="A0A5M8QT58"/>
<comment type="caution">
    <text evidence="6">The sequence shown here is derived from an EMBL/GenBank/DDBJ whole genome shotgun (WGS) entry which is preliminary data.</text>
</comment>
<dbReference type="InterPro" id="IPR000792">
    <property type="entry name" value="Tscrpt_reg_LuxR_C"/>
</dbReference>
<feature type="domain" description="Response regulatory" evidence="5">
    <location>
        <begin position="3"/>
        <end position="119"/>
    </location>
</feature>
<dbReference type="Pfam" id="PF00196">
    <property type="entry name" value="GerE"/>
    <property type="match status" value="1"/>
</dbReference>
<dbReference type="GO" id="GO:0006355">
    <property type="term" value="P:regulation of DNA-templated transcription"/>
    <property type="evidence" value="ECO:0007669"/>
    <property type="project" value="InterPro"/>
</dbReference>
<keyword evidence="2" id="KW-0238">DNA-binding</keyword>
<dbReference type="SMART" id="SM00448">
    <property type="entry name" value="REC"/>
    <property type="match status" value="1"/>
</dbReference>
<feature type="modified residue" description="4-aspartylphosphate" evidence="3">
    <location>
        <position position="54"/>
    </location>
</feature>
<evidence type="ECO:0000256" key="3">
    <source>
        <dbReference type="PROSITE-ProRule" id="PRU00169"/>
    </source>
</evidence>
<sequence length="211" mass="23693">MIKVVVFDDHKSRREALELLVNIQPGMICTGAYEDCSNLVRDLAKNIPSVVLMDINMPRVGGIDGVKLLRKHFPDTCVIMQTVFENDESIFESILAGAHGYILKKAPNEKIIEAILEVMDGGAPMTPYVAARVLNYFNKRKPVTKGAEYELSPRELDILTRLSKGMSHKLMAYELLLSVHTIDRHIKNIYRKLHVHSASEAVAIALQNQII</sequence>
<name>A0A5M8QT58_9BACT</name>
<dbReference type="SUPFAM" id="SSF52172">
    <property type="entry name" value="CheY-like"/>
    <property type="match status" value="1"/>
</dbReference>
<dbReference type="InterPro" id="IPR001789">
    <property type="entry name" value="Sig_transdc_resp-reg_receiver"/>
</dbReference>
<accession>A0A5M8QT58</accession>
<dbReference type="PRINTS" id="PR00038">
    <property type="entry name" value="HTHLUXR"/>
</dbReference>
<evidence type="ECO:0000313" key="7">
    <source>
        <dbReference type="Proteomes" id="UP000323994"/>
    </source>
</evidence>
<dbReference type="Proteomes" id="UP000323994">
    <property type="component" value="Unassembled WGS sequence"/>
</dbReference>
<dbReference type="InterPro" id="IPR039420">
    <property type="entry name" value="WalR-like"/>
</dbReference>